<evidence type="ECO:0000313" key="2">
    <source>
        <dbReference type="Proteomes" id="UP000193247"/>
    </source>
</evidence>
<comment type="caution">
    <text evidence="1">The sequence shown here is derived from an EMBL/GenBank/DDBJ whole genome shotgun (WGS) entry which is preliminary data.</text>
</comment>
<proteinExistence type="predicted"/>
<dbReference type="AlphaFoldDB" id="A0A1X2LS63"/>
<dbReference type="OrthoDB" id="4732482at2"/>
<name>A0A1X2LS63_9MYCO</name>
<keyword evidence="2" id="KW-1185">Reference proteome</keyword>
<sequence length="152" mass="16136">MLALQVVALLVTLGVGIVGWFRPVPEKHPPAPTYTNQQVADAKAKVCAAYEQVRKAGDLAGSRNGGSDPTAILAVATSTRQVLEVGSRYLMTKLGTEPATPPDLAAAVHKLANVYQELTINYLDGLSNSDQELDPLLRAGDEAHSTIETLCK</sequence>
<dbReference type="Proteomes" id="UP000193247">
    <property type="component" value="Unassembled WGS sequence"/>
</dbReference>
<protein>
    <recommendedName>
        <fullName evidence="3">Alanine and proline rich membrane protein</fullName>
    </recommendedName>
</protein>
<organism evidence="1 2">
    <name type="scientific">Mycobacterium decipiens</name>
    <dbReference type="NCBI Taxonomy" id="1430326"/>
    <lineage>
        <taxon>Bacteria</taxon>
        <taxon>Bacillati</taxon>
        <taxon>Actinomycetota</taxon>
        <taxon>Actinomycetes</taxon>
        <taxon>Mycobacteriales</taxon>
        <taxon>Mycobacteriaceae</taxon>
        <taxon>Mycobacterium</taxon>
    </lineage>
</organism>
<evidence type="ECO:0000313" key="1">
    <source>
        <dbReference type="EMBL" id="OSC39531.1"/>
    </source>
</evidence>
<dbReference type="RefSeq" id="WP_085326403.1">
    <property type="nucleotide sequence ID" value="NZ_NCXP01000023.1"/>
</dbReference>
<evidence type="ECO:0008006" key="3">
    <source>
        <dbReference type="Google" id="ProtNLM"/>
    </source>
</evidence>
<reference evidence="1 2" key="1">
    <citation type="submission" date="2017-04" db="EMBL/GenBank/DDBJ databases">
        <title>The new phylogeny of genus Mycobacterium.</title>
        <authorList>
            <person name="Tortoli E."/>
            <person name="Trovato A."/>
            <person name="Cirillo D.M."/>
        </authorList>
    </citation>
    <scope>NUCLEOTIDE SEQUENCE [LARGE SCALE GENOMIC DNA]</scope>
    <source>
        <strain evidence="1 2">TBL 1200985</strain>
    </source>
</reference>
<gene>
    <name evidence="1" type="ORF">B8W66_16795</name>
</gene>
<dbReference type="EMBL" id="NCXP01000023">
    <property type="protein sequence ID" value="OSC39531.1"/>
    <property type="molecule type" value="Genomic_DNA"/>
</dbReference>
<accession>A0A1X2LS63</accession>